<dbReference type="EMBL" id="DVON01000170">
    <property type="protein sequence ID" value="HIV13034.1"/>
    <property type="molecule type" value="Genomic_DNA"/>
</dbReference>
<feature type="coiled-coil region" evidence="1">
    <location>
        <begin position="1"/>
        <end position="28"/>
    </location>
</feature>
<reference evidence="3" key="1">
    <citation type="submission" date="2020-10" db="EMBL/GenBank/DDBJ databases">
        <authorList>
            <person name="Gilroy R."/>
        </authorList>
    </citation>
    <scope>NUCLEOTIDE SEQUENCE</scope>
    <source>
        <strain evidence="3">ChiBcec2-4451</strain>
    </source>
</reference>
<sequence length="381" mass="43472">MEYVQMTLDDWLREKEALRQELNSAVGAFVRIGYRLRKIRDGKLYERDGYKSLGEFAKAEYGLEKSTTSTFIAINEEFSKDGYSMELQERYQGLGSSVLAEMLKLSQEDRELVTMDTTRAQIRELKQFEKQEPQENNDLKGVVIEFFRERPKLLNDFYLSEGYVTGDMEELVDLINPSGNLSYRRGRYMLFFYGLEQGIKYKIFGETQTHQMTYTEFFALMQEIYADAISGSRTHEAYYGAPEVKTVTRETSATTTTVTPPQKVPPAEPEKPVNTGKDTRMEEPEEPQEPSGETTTGKTEAMEESEEENTEEKGTSSIPPINPPMQTRKEFLEGCTAWGAALYLSGWYKENSEAGGILGDANRLEAWLKLLVDDKGKELEA</sequence>
<accession>A0A9D1T6N3</accession>
<evidence type="ECO:0008006" key="5">
    <source>
        <dbReference type="Google" id="ProtNLM"/>
    </source>
</evidence>
<evidence type="ECO:0000256" key="1">
    <source>
        <dbReference type="SAM" id="Coils"/>
    </source>
</evidence>
<evidence type="ECO:0000313" key="4">
    <source>
        <dbReference type="Proteomes" id="UP000886723"/>
    </source>
</evidence>
<comment type="caution">
    <text evidence="3">The sequence shown here is derived from an EMBL/GenBank/DDBJ whole genome shotgun (WGS) entry which is preliminary data.</text>
</comment>
<feature type="region of interest" description="Disordered" evidence="2">
    <location>
        <begin position="246"/>
        <end position="323"/>
    </location>
</feature>
<feature type="compositionally biased region" description="Low complexity" evidence="2">
    <location>
        <begin position="249"/>
        <end position="261"/>
    </location>
</feature>
<gene>
    <name evidence="3" type="ORF">IAA63_07840</name>
</gene>
<dbReference type="Proteomes" id="UP000886723">
    <property type="component" value="Unassembled WGS sequence"/>
</dbReference>
<protein>
    <recommendedName>
        <fullName evidence="5">DUF3102 domain-containing protein</fullName>
    </recommendedName>
</protein>
<dbReference type="AlphaFoldDB" id="A0A9D1T6N3"/>
<proteinExistence type="predicted"/>
<evidence type="ECO:0000256" key="2">
    <source>
        <dbReference type="SAM" id="MobiDB-lite"/>
    </source>
</evidence>
<reference evidence="3" key="2">
    <citation type="journal article" date="2021" name="PeerJ">
        <title>Extensive microbial diversity within the chicken gut microbiome revealed by metagenomics and culture.</title>
        <authorList>
            <person name="Gilroy R."/>
            <person name="Ravi A."/>
            <person name="Getino M."/>
            <person name="Pursley I."/>
            <person name="Horton D.L."/>
            <person name="Alikhan N.F."/>
            <person name="Baker D."/>
            <person name="Gharbi K."/>
            <person name="Hall N."/>
            <person name="Watson M."/>
            <person name="Adriaenssens E.M."/>
            <person name="Foster-Nyarko E."/>
            <person name="Jarju S."/>
            <person name="Secka A."/>
            <person name="Antonio M."/>
            <person name="Oren A."/>
            <person name="Chaudhuri R.R."/>
            <person name="La Ragione R."/>
            <person name="Hildebrand F."/>
            <person name="Pallen M.J."/>
        </authorList>
    </citation>
    <scope>NUCLEOTIDE SEQUENCE</scope>
    <source>
        <strain evidence="3">ChiBcec2-4451</strain>
    </source>
</reference>
<name>A0A9D1T6N3_9FIRM</name>
<organism evidence="3 4">
    <name type="scientific">Candidatus Pullilachnospira stercoravium</name>
    <dbReference type="NCBI Taxonomy" id="2840913"/>
    <lineage>
        <taxon>Bacteria</taxon>
        <taxon>Bacillati</taxon>
        <taxon>Bacillota</taxon>
        <taxon>Clostridia</taxon>
        <taxon>Lachnospirales</taxon>
        <taxon>Lachnospiraceae</taxon>
        <taxon>Lachnospiraceae incertae sedis</taxon>
        <taxon>Candidatus Pullilachnospira</taxon>
    </lineage>
</organism>
<keyword evidence="1" id="KW-0175">Coiled coil</keyword>
<evidence type="ECO:0000313" key="3">
    <source>
        <dbReference type="EMBL" id="HIV13034.1"/>
    </source>
</evidence>